<dbReference type="PANTHER" id="PTHR30627:SF1">
    <property type="entry name" value="PEPTIDOGLYCAN D,D-TRANSPEPTIDASE FTSI"/>
    <property type="match status" value="1"/>
</dbReference>
<feature type="domain" description="Penicillin-binding protein dimerisation" evidence="5">
    <location>
        <begin position="53"/>
        <end position="201"/>
    </location>
</feature>
<name>A0A0G3EEV5_9BACT</name>
<dbReference type="PATRIC" id="fig|1609981.3.peg.1829"/>
<reference evidence="7" key="1">
    <citation type="submission" date="2015-02" db="EMBL/GenBank/DDBJ databases">
        <title>Description and complete genome sequence of the first cultured representative of the subdivision 5 of the Verrucomicrobia phylum.</title>
        <authorList>
            <person name="Spring S."/>
            <person name="Bunk B."/>
            <person name="Sproer C."/>
            <person name="Klenk H.-P."/>
        </authorList>
    </citation>
    <scope>NUCLEOTIDE SEQUENCE [LARGE SCALE GENOMIC DNA]</scope>
    <source>
        <strain evidence="7">L21-Fru-AB</strain>
    </source>
</reference>
<dbReference type="InterPro" id="IPR005311">
    <property type="entry name" value="PBP_dimer"/>
</dbReference>
<dbReference type="EMBL" id="CP010904">
    <property type="protein sequence ID" value="AKJ65001.1"/>
    <property type="molecule type" value="Genomic_DNA"/>
</dbReference>
<gene>
    <name evidence="6" type="primary">ftsI</name>
    <name evidence="6" type="ORF">L21SP4_01763</name>
</gene>
<protein>
    <submittedName>
        <fullName evidence="6">Peptidoglycan synthase FtsI</fullName>
        <ecNumber evidence="6">2.4.1.129</ecNumber>
    </submittedName>
</protein>
<keyword evidence="3" id="KW-0472">Membrane</keyword>
<dbReference type="EC" id="2.4.1.129" evidence="6"/>
<dbReference type="GO" id="GO:0004180">
    <property type="term" value="F:carboxypeptidase activity"/>
    <property type="evidence" value="ECO:0007669"/>
    <property type="project" value="UniProtKB-KW"/>
</dbReference>
<dbReference type="AlphaFoldDB" id="A0A0G3EEV5"/>
<dbReference type="PANTHER" id="PTHR30627">
    <property type="entry name" value="PEPTIDOGLYCAN D,D-TRANSPEPTIDASE"/>
    <property type="match status" value="1"/>
</dbReference>
<dbReference type="OrthoDB" id="9804124at2"/>
<dbReference type="InterPro" id="IPR036138">
    <property type="entry name" value="PBP_dimer_sf"/>
</dbReference>
<sequence length="577" mass="63197">MKNRRGKTRVVLCTIFFAAAFTGLGFRLYLLHFHLEAPYQQTIRGSQQINEEVAARRGRILDRRGNLFALDLARKHVCADPAYILGHGAVDSVATRLAGVLGTDAAEIAEKLDRPKRRYVRLRKYVSSETAESVTALELPGVFLEEAYRRHYPKGPLMAHVVGFANTLNDGCAGVELAMDRYLKGTPGRRVGERDGSGREIYSRRVLEQPPESGADVYLTLDQQIQYIAERAVQKAFTRHRAAGAWAVVQRVRTGEILAMASAPSYDPNRYGDARPEWRRNRAVEFVYEPGSTMKAVTVASALDAGAVRTDEIIDCEAGRWYYGGRSLSEYHGHAYGPLTVADVLKKSSNIGAAKIALRLGEEPLERYFRSFGFGEKPGTELPAEEGGLFAPAERWSKISITRLAMGHEIGVTALQMLNAVCTIANDGRRLRPSVIKRVTRGGEDVVLENRREPLDRAVSPRVAHQMRAMMARVTGEGGTAPQAAIEGFEVAGKTGTAQKIGPDGRYLRSRTVASFVGFVPADRPEIGIIVVVDDPEDGGTGGRVAAPAFAEIGEETLRFLGIPADGTEEFYTAEGF</sequence>
<dbReference type="KEGG" id="vbl:L21SP4_01763"/>
<dbReference type="GO" id="GO:0005886">
    <property type="term" value="C:plasma membrane"/>
    <property type="evidence" value="ECO:0007669"/>
    <property type="project" value="TreeGrafter"/>
</dbReference>
<evidence type="ECO:0000259" key="5">
    <source>
        <dbReference type="Pfam" id="PF03717"/>
    </source>
</evidence>
<evidence type="ECO:0000256" key="1">
    <source>
        <dbReference type="ARBA" id="ARBA00004370"/>
    </source>
</evidence>
<evidence type="ECO:0000313" key="6">
    <source>
        <dbReference type="EMBL" id="AKJ65001.1"/>
    </source>
</evidence>
<dbReference type="RefSeq" id="WP_082116650.1">
    <property type="nucleotide sequence ID" value="NZ_CP010904.1"/>
</dbReference>
<dbReference type="STRING" id="1307763.L21SP4_01763"/>
<feature type="domain" description="Penicillin-binding protein transpeptidase" evidence="4">
    <location>
        <begin position="247"/>
        <end position="553"/>
    </location>
</feature>
<dbReference type="Gene3D" id="3.90.1310.10">
    <property type="entry name" value="Penicillin-binding protein 2a (Domain 2)"/>
    <property type="match status" value="1"/>
</dbReference>
<keyword evidence="2" id="KW-0121">Carboxypeptidase</keyword>
<dbReference type="InterPro" id="IPR001460">
    <property type="entry name" value="PCN-bd_Tpept"/>
</dbReference>
<keyword evidence="6" id="KW-0328">Glycosyltransferase</keyword>
<evidence type="ECO:0000256" key="2">
    <source>
        <dbReference type="ARBA" id="ARBA00022645"/>
    </source>
</evidence>
<dbReference type="Gene3D" id="3.40.710.10">
    <property type="entry name" value="DD-peptidase/beta-lactamase superfamily"/>
    <property type="match status" value="1"/>
</dbReference>
<proteinExistence type="predicted"/>
<dbReference type="Pfam" id="PF00905">
    <property type="entry name" value="Transpeptidase"/>
    <property type="match status" value="1"/>
</dbReference>
<reference evidence="6 7" key="2">
    <citation type="journal article" date="2016" name="ISME J.">
        <title>Characterization of the first cultured representative of Verrucomicrobia subdivision 5 indicates the proposal of a novel phylum.</title>
        <authorList>
            <person name="Spring S."/>
            <person name="Bunk B."/>
            <person name="Sproer C."/>
            <person name="Schumann P."/>
            <person name="Rohde M."/>
            <person name="Tindall B.J."/>
            <person name="Klenk H.P."/>
        </authorList>
    </citation>
    <scope>NUCLEOTIDE SEQUENCE [LARGE SCALE GENOMIC DNA]</scope>
    <source>
        <strain evidence="6 7">L21-Fru-AB</strain>
    </source>
</reference>
<evidence type="ECO:0000313" key="7">
    <source>
        <dbReference type="Proteomes" id="UP000035268"/>
    </source>
</evidence>
<dbReference type="InterPro" id="IPR050515">
    <property type="entry name" value="Beta-lactam/transpept"/>
</dbReference>
<keyword evidence="7" id="KW-1185">Reference proteome</keyword>
<evidence type="ECO:0000259" key="4">
    <source>
        <dbReference type="Pfam" id="PF00905"/>
    </source>
</evidence>
<organism evidence="6 7">
    <name type="scientific">Kiritimatiella glycovorans</name>
    <dbReference type="NCBI Taxonomy" id="1307763"/>
    <lineage>
        <taxon>Bacteria</taxon>
        <taxon>Pseudomonadati</taxon>
        <taxon>Kiritimatiellota</taxon>
        <taxon>Kiritimatiellia</taxon>
        <taxon>Kiritimatiellales</taxon>
        <taxon>Kiritimatiellaceae</taxon>
        <taxon>Kiritimatiella</taxon>
    </lineage>
</organism>
<dbReference type="SUPFAM" id="SSF56519">
    <property type="entry name" value="Penicillin binding protein dimerisation domain"/>
    <property type="match status" value="1"/>
</dbReference>
<accession>A0A0G3EEV5</accession>
<dbReference type="Pfam" id="PF03717">
    <property type="entry name" value="PBP_dimer"/>
    <property type="match status" value="1"/>
</dbReference>
<keyword evidence="2" id="KW-0378">Hydrolase</keyword>
<keyword evidence="2" id="KW-0645">Protease</keyword>
<dbReference type="GO" id="GO:0008658">
    <property type="term" value="F:penicillin binding"/>
    <property type="evidence" value="ECO:0007669"/>
    <property type="project" value="InterPro"/>
</dbReference>
<dbReference type="GO" id="GO:0071555">
    <property type="term" value="P:cell wall organization"/>
    <property type="evidence" value="ECO:0007669"/>
    <property type="project" value="TreeGrafter"/>
</dbReference>
<dbReference type="Gene3D" id="3.30.450.330">
    <property type="match status" value="1"/>
</dbReference>
<dbReference type="InterPro" id="IPR012338">
    <property type="entry name" value="Beta-lactam/transpept-like"/>
</dbReference>
<dbReference type="SUPFAM" id="SSF56601">
    <property type="entry name" value="beta-lactamase/transpeptidase-like"/>
    <property type="match status" value="1"/>
</dbReference>
<dbReference type="Proteomes" id="UP000035268">
    <property type="component" value="Chromosome"/>
</dbReference>
<comment type="subcellular location">
    <subcellularLocation>
        <location evidence="1">Membrane</location>
    </subcellularLocation>
</comment>
<keyword evidence="6" id="KW-0808">Transferase</keyword>
<evidence type="ECO:0000256" key="3">
    <source>
        <dbReference type="ARBA" id="ARBA00023136"/>
    </source>
</evidence>
<dbReference type="GO" id="GO:0016757">
    <property type="term" value="F:glycosyltransferase activity"/>
    <property type="evidence" value="ECO:0007669"/>
    <property type="project" value="UniProtKB-KW"/>
</dbReference>